<name>A0A4R0HK84_9ACTN</name>
<dbReference type="EMBL" id="SJJZ01000001">
    <property type="protein sequence ID" value="TCC11825.1"/>
    <property type="molecule type" value="Genomic_DNA"/>
</dbReference>
<gene>
    <name evidence="1" type="ORF">E0H45_11455</name>
</gene>
<dbReference type="AlphaFoldDB" id="A0A4R0HK84"/>
<keyword evidence="2" id="KW-1185">Reference proteome</keyword>
<evidence type="ECO:0008006" key="3">
    <source>
        <dbReference type="Google" id="ProtNLM"/>
    </source>
</evidence>
<accession>A0A4R0HK84</accession>
<sequence length="202" mass="22356">MFVQVIQGKVTDAEQAHTAMDRWMEELAPEASGWLGTTAGVTADGKFIALARFDSADAARRNSDSPAQDKWWHEFSSLLSDGATFHDTEDVVLDTHGDPDAAGFVQVMQGAGSNPDRARELMGQHRDEWAAFRPEILGSEVAMYGSGDYTMAMFFTSEAEAREGERKEVPPELQAEMDEMNSLSSGQPAFYDLEHPWLYSPK</sequence>
<evidence type="ECO:0000313" key="1">
    <source>
        <dbReference type="EMBL" id="TCC11825.1"/>
    </source>
</evidence>
<dbReference type="Proteomes" id="UP000292346">
    <property type="component" value="Unassembled WGS sequence"/>
</dbReference>
<dbReference type="OrthoDB" id="3464514at2"/>
<dbReference type="SUPFAM" id="SSF54909">
    <property type="entry name" value="Dimeric alpha+beta barrel"/>
    <property type="match status" value="1"/>
</dbReference>
<protein>
    <recommendedName>
        <fullName evidence="3">Antibiotic biosynthesis monooxygenase</fullName>
    </recommendedName>
</protein>
<proteinExistence type="predicted"/>
<reference evidence="1 2" key="1">
    <citation type="submission" date="2019-02" db="EMBL/GenBank/DDBJ databases">
        <title>Kribbella capetownensis sp. nov. and Kribbella speibonae sp. nov., isolated from soil.</title>
        <authorList>
            <person name="Curtis S.M."/>
            <person name="Norton I."/>
            <person name="Everest G.J."/>
            <person name="Meyers P.R."/>
        </authorList>
    </citation>
    <scope>NUCLEOTIDE SEQUENCE [LARGE SCALE GENOMIC DNA]</scope>
    <source>
        <strain evidence="1 2">KCTC 29219</strain>
    </source>
</reference>
<organism evidence="1 2">
    <name type="scientific">Kribbella soli</name>
    <dbReference type="NCBI Taxonomy" id="1124743"/>
    <lineage>
        <taxon>Bacteria</taxon>
        <taxon>Bacillati</taxon>
        <taxon>Actinomycetota</taxon>
        <taxon>Actinomycetes</taxon>
        <taxon>Propionibacteriales</taxon>
        <taxon>Kribbellaceae</taxon>
        <taxon>Kribbella</taxon>
    </lineage>
</organism>
<dbReference type="RefSeq" id="WP_131336833.1">
    <property type="nucleotide sequence ID" value="NZ_SJJZ01000001.1"/>
</dbReference>
<dbReference type="InterPro" id="IPR011008">
    <property type="entry name" value="Dimeric_a/b-barrel"/>
</dbReference>
<evidence type="ECO:0000313" key="2">
    <source>
        <dbReference type="Proteomes" id="UP000292346"/>
    </source>
</evidence>
<comment type="caution">
    <text evidence="1">The sequence shown here is derived from an EMBL/GenBank/DDBJ whole genome shotgun (WGS) entry which is preliminary data.</text>
</comment>